<proteinExistence type="predicted"/>
<comment type="caution">
    <text evidence="2">The sequence shown here is derived from an EMBL/GenBank/DDBJ whole genome shotgun (WGS) entry which is preliminary data.</text>
</comment>
<dbReference type="EMBL" id="BLXT01006232">
    <property type="protein sequence ID" value="GFO30194.1"/>
    <property type="molecule type" value="Genomic_DNA"/>
</dbReference>
<protein>
    <submittedName>
        <fullName evidence="2">Uncharacterized protein</fullName>
    </submittedName>
</protein>
<dbReference type="Proteomes" id="UP000735302">
    <property type="component" value="Unassembled WGS sequence"/>
</dbReference>
<name>A0AAV4CHD6_9GAST</name>
<feature type="signal peptide" evidence="1">
    <location>
        <begin position="1"/>
        <end position="28"/>
    </location>
</feature>
<evidence type="ECO:0000256" key="1">
    <source>
        <dbReference type="SAM" id="SignalP"/>
    </source>
</evidence>
<feature type="chain" id="PRO_5043539797" evidence="1">
    <location>
        <begin position="29"/>
        <end position="150"/>
    </location>
</feature>
<evidence type="ECO:0000313" key="3">
    <source>
        <dbReference type="Proteomes" id="UP000735302"/>
    </source>
</evidence>
<evidence type="ECO:0000313" key="2">
    <source>
        <dbReference type="EMBL" id="GFO30194.1"/>
    </source>
</evidence>
<gene>
    <name evidence="2" type="ORF">PoB_005669900</name>
</gene>
<dbReference type="AlphaFoldDB" id="A0AAV4CHD6"/>
<keyword evidence="1" id="KW-0732">Signal</keyword>
<keyword evidence="3" id="KW-1185">Reference proteome</keyword>
<organism evidence="2 3">
    <name type="scientific">Plakobranchus ocellatus</name>
    <dbReference type="NCBI Taxonomy" id="259542"/>
    <lineage>
        <taxon>Eukaryota</taxon>
        <taxon>Metazoa</taxon>
        <taxon>Spiralia</taxon>
        <taxon>Lophotrochozoa</taxon>
        <taxon>Mollusca</taxon>
        <taxon>Gastropoda</taxon>
        <taxon>Heterobranchia</taxon>
        <taxon>Euthyneura</taxon>
        <taxon>Panpulmonata</taxon>
        <taxon>Sacoglossa</taxon>
        <taxon>Placobranchoidea</taxon>
        <taxon>Plakobranchidae</taxon>
        <taxon>Plakobranchus</taxon>
    </lineage>
</organism>
<sequence>MTDKMAMHPVITVLSLLLLTVAPGLVSAQADEDIARRFCVDVLGQSKYDATQCFIKPKGFKISAGKDQAVLTYLCCLGLFNDVTHSYTPYMSKDLIMYVATSESASNLLSVGRFIRQCSKIAAGKLTQNDYAYWQRLGKSTRFCKAPRKK</sequence>
<accession>A0AAV4CHD6</accession>
<reference evidence="2 3" key="1">
    <citation type="journal article" date="2021" name="Elife">
        <title>Chloroplast acquisition without the gene transfer in kleptoplastic sea slugs, Plakobranchus ocellatus.</title>
        <authorList>
            <person name="Maeda T."/>
            <person name="Takahashi S."/>
            <person name="Yoshida T."/>
            <person name="Shimamura S."/>
            <person name="Takaki Y."/>
            <person name="Nagai Y."/>
            <person name="Toyoda A."/>
            <person name="Suzuki Y."/>
            <person name="Arimoto A."/>
            <person name="Ishii H."/>
            <person name="Satoh N."/>
            <person name="Nishiyama T."/>
            <person name="Hasebe M."/>
            <person name="Maruyama T."/>
            <person name="Minagawa J."/>
            <person name="Obokata J."/>
            <person name="Shigenobu S."/>
        </authorList>
    </citation>
    <scope>NUCLEOTIDE SEQUENCE [LARGE SCALE GENOMIC DNA]</scope>
</reference>